<proteinExistence type="inferred from homology"/>
<evidence type="ECO:0000256" key="12">
    <source>
        <dbReference type="SAM" id="MobiDB-lite"/>
    </source>
</evidence>
<dbReference type="InterPro" id="IPR006308">
    <property type="entry name" value="Pol_III_a_PolC-type_gram_pos"/>
</dbReference>
<evidence type="ECO:0000256" key="11">
    <source>
        <dbReference type="HAMAP-Rule" id="MF_00356"/>
    </source>
</evidence>
<protein>
    <recommendedName>
        <fullName evidence="11">DNA polymerase III PolC-type</fullName>
        <shortName evidence="11">PolIII</shortName>
        <ecNumber evidence="11">2.7.7.7</ecNumber>
    </recommendedName>
</protein>
<dbReference type="NCBIfam" id="TIGR00573">
    <property type="entry name" value="dnaq"/>
    <property type="match status" value="1"/>
</dbReference>
<dbReference type="InterPro" id="IPR040982">
    <property type="entry name" value="DNA_pol3_finger"/>
</dbReference>
<comment type="function">
    <text evidence="1 11">Required for replicative DNA synthesis. This DNA polymerase also exhibits 3' to 5' exonuclease activity.</text>
</comment>
<evidence type="ECO:0000256" key="4">
    <source>
        <dbReference type="ARBA" id="ARBA00022695"/>
    </source>
</evidence>
<dbReference type="Proteomes" id="UP000199182">
    <property type="component" value="Unassembled WGS sequence"/>
</dbReference>
<keyword evidence="7 11" id="KW-0378">Hydrolase</keyword>
<feature type="domain" description="Exonuclease" evidence="13">
    <location>
        <begin position="443"/>
        <end position="609"/>
    </location>
</feature>
<evidence type="ECO:0000313" key="16">
    <source>
        <dbReference type="Proteomes" id="UP000199182"/>
    </source>
</evidence>
<dbReference type="NCBIfam" id="TIGR01405">
    <property type="entry name" value="polC_Gram_pos"/>
    <property type="match status" value="1"/>
</dbReference>
<dbReference type="FunFam" id="3.30.420.10:FF:000045">
    <property type="entry name" value="3'-5' exonuclease DinG"/>
    <property type="match status" value="1"/>
</dbReference>
<dbReference type="EMBL" id="FNID01000019">
    <property type="protein sequence ID" value="SDN44676.1"/>
    <property type="molecule type" value="Genomic_DNA"/>
</dbReference>
<dbReference type="Pfam" id="PF00929">
    <property type="entry name" value="RNase_T"/>
    <property type="match status" value="1"/>
</dbReference>
<keyword evidence="5 11" id="KW-0235">DNA replication</keyword>
<dbReference type="Pfam" id="PF07733">
    <property type="entry name" value="DNA_pol3_alpha"/>
    <property type="match status" value="2"/>
</dbReference>
<dbReference type="InterPro" id="IPR012340">
    <property type="entry name" value="NA-bd_OB-fold"/>
</dbReference>
<dbReference type="InterPro" id="IPR011708">
    <property type="entry name" value="DNA_pol3_alpha_NTPase_dom"/>
</dbReference>
<dbReference type="InterPro" id="IPR036397">
    <property type="entry name" value="RNaseH_sf"/>
</dbReference>
<evidence type="ECO:0000256" key="1">
    <source>
        <dbReference type="ARBA" id="ARBA00003452"/>
    </source>
</evidence>
<comment type="catalytic activity">
    <reaction evidence="10 11">
        <text>DNA(n) + a 2'-deoxyribonucleoside 5'-triphosphate = DNA(n+1) + diphosphate</text>
        <dbReference type="Rhea" id="RHEA:22508"/>
        <dbReference type="Rhea" id="RHEA-COMP:17339"/>
        <dbReference type="Rhea" id="RHEA-COMP:17340"/>
        <dbReference type="ChEBI" id="CHEBI:33019"/>
        <dbReference type="ChEBI" id="CHEBI:61560"/>
        <dbReference type="ChEBI" id="CHEBI:173112"/>
        <dbReference type="EC" id="2.7.7.7"/>
    </reaction>
</comment>
<dbReference type="PANTHER" id="PTHR32294:SF5">
    <property type="entry name" value="DNA POLYMERASE III POLC-TYPE"/>
    <property type="match status" value="1"/>
</dbReference>
<comment type="similarity">
    <text evidence="11">Belongs to the DNA polymerase type-C family. PolC subfamily.</text>
</comment>
<evidence type="ECO:0000259" key="14">
    <source>
        <dbReference type="SMART" id="SM00481"/>
    </source>
</evidence>
<dbReference type="GO" id="GO:0008408">
    <property type="term" value="F:3'-5' exonuclease activity"/>
    <property type="evidence" value="ECO:0007669"/>
    <property type="project" value="UniProtKB-UniRule"/>
</dbReference>
<feature type="region of interest" description="Disordered" evidence="12">
    <location>
        <begin position="179"/>
        <end position="221"/>
    </location>
</feature>
<dbReference type="Gene3D" id="1.10.150.700">
    <property type="entry name" value="PolC, middle finger domain"/>
    <property type="match status" value="1"/>
</dbReference>
<dbReference type="GO" id="GO:0006261">
    <property type="term" value="P:DNA-templated DNA replication"/>
    <property type="evidence" value="ECO:0007669"/>
    <property type="project" value="UniProtKB-UniRule"/>
</dbReference>
<evidence type="ECO:0000256" key="7">
    <source>
        <dbReference type="ARBA" id="ARBA00022801"/>
    </source>
</evidence>
<gene>
    <name evidence="11" type="primary">polC</name>
    <name evidence="15" type="ORF">SAMN05192585_11964</name>
</gene>
<feature type="compositionally biased region" description="Basic and acidic residues" evidence="12">
    <location>
        <begin position="195"/>
        <end position="212"/>
    </location>
</feature>
<dbReference type="NCBIfam" id="NF001688">
    <property type="entry name" value="PRK00448.1"/>
    <property type="match status" value="1"/>
</dbReference>
<dbReference type="GO" id="GO:0003887">
    <property type="term" value="F:DNA-directed DNA polymerase activity"/>
    <property type="evidence" value="ECO:0007669"/>
    <property type="project" value="UniProtKB-UniRule"/>
</dbReference>
<comment type="subcellular location">
    <subcellularLocation>
        <location evidence="11">Cytoplasm</location>
    </subcellularLocation>
</comment>
<dbReference type="RefSeq" id="WP_092640576.1">
    <property type="nucleotide sequence ID" value="NZ_FNID01000019.1"/>
</dbReference>
<dbReference type="Gene3D" id="6.10.140.1510">
    <property type="match status" value="1"/>
</dbReference>
<dbReference type="GO" id="GO:0003677">
    <property type="term" value="F:DNA binding"/>
    <property type="evidence" value="ECO:0007669"/>
    <property type="project" value="UniProtKB-UniRule"/>
</dbReference>
<dbReference type="SUPFAM" id="SSF53098">
    <property type="entry name" value="Ribonuclease H-like"/>
    <property type="match status" value="1"/>
</dbReference>
<dbReference type="Pfam" id="PF02811">
    <property type="entry name" value="PHP"/>
    <property type="match status" value="1"/>
</dbReference>
<dbReference type="PANTHER" id="PTHR32294">
    <property type="entry name" value="DNA POLYMERASE III SUBUNIT ALPHA"/>
    <property type="match status" value="1"/>
</dbReference>
<keyword evidence="4 11" id="KW-0548">Nucleotidyltransferase</keyword>
<keyword evidence="2 11" id="KW-0963">Cytoplasm</keyword>
<dbReference type="Pfam" id="PF17657">
    <property type="entry name" value="DNA_pol3_finger"/>
    <property type="match status" value="1"/>
</dbReference>
<dbReference type="InterPro" id="IPR013520">
    <property type="entry name" value="Ribonucl_H"/>
</dbReference>
<dbReference type="EC" id="2.7.7.7" evidence="11"/>
<dbReference type="HAMAP" id="MF_00356">
    <property type="entry name" value="DNApol_PolC"/>
    <property type="match status" value="1"/>
</dbReference>
<dbReference type="CDD" id="cd07435">
    <property type="entry name" value="PHP_PolIIIA_POLC"/>
    <property type="match status" value="1"/>
</dbReference>
<dbReference type="Gene3D" id="2.40.50.140">
    <property type="entry name" value="Nucleic acid-binding proteins"/>
    <property type="match status" value="1"/>
</dbReference>
<dbReference type="Gene3D" id="3.30.1900.20">
    <property type="match status" value="2"/>
</dbReference>
<dbReference type="InterPro" id="IPR044923">
    <property type="entry name" value="PolC_middle_finger_sf"/>
</dbReference>
<dbReference type="CDD" id="cd06127">
    <property type="entry name" value="DEDDh"/>
    <property type="match status" value="1"/>
</dbReference>
<accession>A0A1H0BGC5</accession>
<dbReference type="CDD" id="cd07309">
    <property type="entry name" value="PHP"/>
    <property type="match status" value="1"/>
</dbReference>
<dbReference type="GO" id="GO:0005737">
    <property type="term" value="C:cytoplasm"/>
    <property type="evidence" value="ECO:0007669"/>
    <property type="project" value="UniProtKB-SubCell"/>
</dbReference>
<keyword evidence="6 11" id="KW-0540">Nuclease</keyword>
<evidence type="ECO:0000256" key="6">
    <source>
        <dbReference type="ARBA" id="ARBA00022722"/>
    </source>
</evidence>
<dbReference type="InterPro" id="IPR029460">
    <property type="entry name" value="DNAPol_HHH"/>
</dbReference>
<evidence type="ECO:0000256" key="2">
    <source>
        <dbReference type="ARBA" id="ARBA00022490"/>
    </source>
</evidence>
<evidence type="ECO:0000256" key="10">
    <source>
        <dbReference type="ARBA" id="ARBA00049244"/>
    </source>
</evidence>
<dbReference type="Gene3D" id="1.10.150.870">
    <property type="match status" value="1"/>
</dbReference>
<keyword evidence="16" id="KW-1185">Reference proteome</keyword>
<feature type="domain" description="Polymerase/histidinol phosphatase N-terminal" evidence="14">
    <location>
        <begin position="354"/>
        <end position="426"/>
    </location>
</feature>
<evidence type="ECO:0000313" key="15">
    <source>
        <dbReference type="EMBL" id="SDN44676.1"/>
    </source>
</evidence>
<dbReference type="SMART" id="SM00481">
    <property type="entry name" value="POLIIIAc"/>
    <property type="match status" value="1"/>
</dbReference>
<dbReference type="InterPro" id="IPR012337">
    <property type="entry name" value="RNaseH-like_sf"/>
</dbReference>
<keyword evidence="9 11" id="KW-0239">DNA-directed DNA polymerase</keyword>
<name>A0A1H0BGC5_9FIRM</name>
<sequence length="1461" mass="162487">MERTFGALFGAILCKDMLSDAIAKGRVLHLDVDNENSFLGIAAEFDQTITKKELYLLEENIAAKMNLRSVIIYPRYQEHLLTREYFPELVTALRNKGKIVNGFLDDAEVEITDQCVSVNLCYGGLKILKQTGFDTALRQLIKDEFCVNREITFCGTTEIAEDYAAKISTFTAAEKAALSDSAAHPTKMQPVVGAKDSDRERSAPKRVERQNKEPVPGNPFERLPIVSGSAQVLIGKAINQQPISLEEVNAESGKVVVWGDVLTNDKKETRDKAKYIYSIDFTDYTGSNTLKLICDKAKDKEKVEKLDGLKKGTTIIIRGDAGFDKYDNEVNIRPLDIMTAQQVKKKDNAENKRVELHCHTNMSSMDGMSSAKDLIMCAYKWGHKAIAITDHGVVQAYPEAMNTVKDIRKGGGQFKIIYGVEAYLVLDSLDVVQGDSTAPLEDETVVFDLETTGFSPYNDRIIEIGAVKLKNGEIIDRFSTFVNPQRPISEKITELTSITDDMVKDAPLEEQAVRDFYAFCGESPILVAHNASFDTGFLNISLKRLDITCNYTAVDTVSIARALLPDLNNHKLDTVAKALKLDDFNHHRACDDAAVLASIYLKFIETMKSQFNIQAVNEINGGLVLDDYKKLPSYHQIILAKNQVGLKNLYKLISKSHFEHFYKKPRILKSELTRLREGLILGTACEAGELYRAIVEQKSHQKLLDIAAYYDFLEIQPLTNNDFLIRSGKVKDEAQLIEYNKLIVSLAEQLGKPCVATGDVHYLNERDGVFRKILLSGQGYTDTEYQPPLHLRTTDEMLQEFSYLGEQKAYEVVVEAPNHIADLIDDSILPIPDGTYPPSIPGSEEDLQRITWKRVHEIYGENPPEVVSARLERELTSIIKHGFAVLYMIAQKLVFKSESDGYLVGSRGSVGSSFVATMAGISEVNPLPPHYVCPNCKNSEFFLDGSVGSGFDLPEKNCPVCGTRYKQDGHDIPFETFLGFDGDKAPDIDLNFSGEYQSTAHRYTEELFGADNVFKAGTIATVADKTAYGYVKNYLNEHGRVVHKAEENRLVSGCVGVKRTTGQHPGGMVVIPAGYDVTDFTPIQHPADQKEKGITTTHFDFHSLHDTILKLDILGHDVPTLYKHLEQLTGIKINDVPLNDPKVYSLFTSTEALGVEPKDIDCETGSLAIPEMGTDFVRGMLLDARPKNFSDLLQISGLSHGTDVWLGNAQELIKNGTCTISEVIGTRDSIMTYLIYKGVEKKLSFKIMEYTRKGKAPKEFTPELIQTLLDHNVPQWYIDSCLKIKYMFPKAHAAAYVIGAIRLGWFKVYYPLEFYAAFFTVRGGDFDAESAIAGKRVVMQKLADLKVRKNERSAKEDGIFESLQIVNEMLARGLDFLPVSLYKSHATSYLCEDGKIRLPFCALKGVGESAAQNLQAARGGEPFLSADDLAAKAGVSKSVIEILDNAGALEGLPKTSQLTLF</sequence>
<evidence type="ECO:0000256" key="3">
    <source>
        <dbReference type="ARBA" id="ARBA00022679"/>
    </source>
</evidence>
<dbReference type="InterPro" id="IPR004013">
    <property type="entry name" value="PHP_dom"/>
</dbReference>
<keyword evidence="8 11" id="KW-0269">Exonuclease</keyword>
<dbReference type="InterPro" id="IPR003141">
    <property type="entry name" value="Pol/His_phosphatase_N"/>
</dbReference>
<dbReference type="Gene3D" id="3.30.420.10">
    <property type="entry name" value="Ribonuclease H-like superfamily/Ribonuclease H"/>
    <property type="match status" value="1"/>
</dbReference>
<dbReference type="Gene3D" id="3.20.20.140">
    <property type="entry name" value="Metal-dependent hydrolases"/>
    <property type="match status" value="2"/>
</dbReference>
<evidence type="ECO:0000256" key="5">
    <source>
        <dbReference type="ARBA" id="ARBA00022705"/>
    </source>
</evidence>
<organism evidence="15 16">
    <name type="scientific">Acetanaerobacterium elongatum</name>
    <dbReference type="NCBI Taxonomy" id="258515"/>
    <lineage>
        <taxon>Bacteria</taxon>
        <taxon>Bacillati</taxon>
        <taxon>Bacillota</taxon>
        <taxon>Clostridia</taxon>
        <taxon>Eubacteriales</taxon>
        <taxon>Oscillospiraceae</taxon>
        <taxon>Acetanaerobacterium</taxon>
    </lineage>
</organism>
<dbReference type="InterPro" id="IPR006054">
    <property type="entry name" value="DnaQ"/>
</dbReference>
<reference evidence="15 16" key="1">
    <citation type="submission" date="2016-10" db="EMBL/GenBank/DDBJ databases">
        <authorList>
            <person name="de Groot N.N."/>
        </authorList>
    </citation>
    <scope>NUCLEOTIDE SEQUENCE [LARGE SCALE GENOMIC DNA]</scope>
    <source>
        <strain evidence="15 16">CGMCC 1.5012</strain>
    </source>
</reference>
<evidence type="ECO:0000259" key="13">
    <source>
        <dbReference type="SMART" id="SM00479"/>
    </source>
</evidence>
<evidence type="ECO:0000256" key="9">
    <source>
        <dbReference type="ARBA" id="ARBA00022932"/>
    </source>
</evidence>
<evidence type="ECO:0000256" key="8">
    <source>
        <dbReference type="ARBA" id="ARBA00022839"/>
    </source>
</evidence>
<dbReference type="STRING" id="258515.SAMN05192585_11964"/>
<dbReference type="Pfam" id="PF14579">
    <property type="entry name" value="HHH_6"/>
    <property type="match status" value="1"/>
</dbReference>
<keyword evidence="3 11" id="KW-0808">Transferase</keyword>
<dbReference type="SMART" id="SM00479">
    <property type="entry name" value="EXOIII"/>
    <property type="match status" value="1"/>
</dbReference>
<dbReference type="InterPro" id="IPR004805">
    <property type="entry name" value="DnaE2/DnaE/PolC"/>
</dbReference>
<dbReference type="OrthoDB" id="9804290at2"/>